<organism evidence="2 3">
    <name type="scientific">Alcaligenes phenolicus</name>
    <dbReference type="NCBI Taxonomy" id="232846"/>
    <lineage>
        <taxon>Bacteria</taxon>
        <taxon>Pseudomonadati</taxon>
        <taxon>Pseudomonadota</taxon>
        <taxon>Betaproteobacteria</taxon>
        <taxon>Burkholderiales</taxon>
        <taxon>Alcaligenaceae</taxon>
        <taxon>Alcaligenes</taxon>
    </lineage>
</organism>
<dbReference type="EMBL" id="JAPKNB010000001">
    <property type="protein sequence ID" value="MCX5563754.1"/>
    <property type="molecule type" value="Genomic_DNA"/>
</dbReference>
<dbReference type="Proteomes" id="UP001208074">
    <property type="component" value="Unassembled WGS sequence"/>
</dbReference>
<reference evidence="2" key="1">
    <citation type="submission" date="2022-11" db="EMBL/GenBank/DDBJ databases">
        <title>Biodiversity and phylogenetic relationships of bacteria.</title>
        <authorList>
            <person name="Machado R.A.R."/>
            <person name="Bhat A."/>
            <person name="Loulou A."/>
            <person name="Kallel S."/>
        </authorList>
    </citation>
    <scope>NUCLEOTIDE SEQUENCE</scope>
    <source>
        <strain evidence="2">DSM 16503</strain>
    </source>
</reference>
<comment type="caution">
    <text evidence="2">The sequence shown here is derived from an EMBL/GenBank/DDBJ whole genome shotgun (WGS) entry which is preliminary data.</text>
</comment>
<protein>
    <submittedName>
        <fullName evidence="2">S26 family signal peptidase</fullName>
    </submittedName>
</protein>
<proteinExistence type="predicted"/>
<dbReference type="InterPro" id="IPR036286">
    <property type="entry name" value="LexA/Signal_pep-like_sf"/>
</dbReference>
<name>A0AAW5VUS1_9BURK</name>
<evidence type="ECO:0000313" key="3">
    <source>
        <dbReference type="Proteomes" id="UP001208074"/>
    </source>
</evidence>
<dbReference type="GO" id="GO:0004252">
    <property type="term" value="F:serine-type endopeptidase activity"/>
    <property type="evidence" value="ECO:0007669"/>
    <property type="project" value="InterPro"/>
</dbReference>
<dbReference type="Gene3D" id="2.10.109.10">
    <property type="entry name" value="Umud Fragment, subunit A"/>
    <property type="match status" value="1"/>
</dbReference>
<evidence type="ECO:0000259" key="1">
    <source>
        <dbReference type="Pfam" id="PF10502"/>
    </source>
</evidence>
<dbReference type="AlphaFoldDB" id="A0AAW5VUS1"/>
<dbReference type="GO" id="GO:0006465">
    <property type="term" value="P:signal peptide processing"/>
    <property type="evidence" value="ECO:0007669"/>
    <property type="project" value="InterPro"/>
</dbReference>
<dbReference type="Pfam" id="PF10502">
    <property type="entry name" value="Peptidase_S26"/>
    <property type="match status" value="1"/>
</dbReference>
<accession>A0AAW5VUS1</accession>
<dbReference type="RefSeq" id="WP_051316448.1">
    <property type="nucleotide sequence ID" value="NZ_JAPKNB010000001.1"/>
</dbReference>
<dbReference type="SUPFAM" id="SSF51306">
    <property type="entry name" value="LexA/Signal peptidase"/>
    <property type="match status" value="1"/>
</dbReference>
<sequence length="182" mass="20035">MTTRGQAFAVRGVWPQRILVMTLMGVGLVALFTPASPASVRLIYNVSDSAPRGFYAIRHDVIRHGDWLLTRLPADAARLAAERRYLPSNVPLLKRVAAMAGDHICVRVGRVFVNSTVVARVLSHDRQGRPLAPWTGCRTLVDGEVFVLSTYHAASFDSRYFGPISHTATVGLAVPIWTWSAR</sequence>
<gene>
    <name evidence="2" type="ORF">OSH02_00070</name>
</gene>
<evidence type="ECO:0000313" key="2">
    <source>
        <dbReference type="EMBL" id="MCX5563754.1"/>
    </source>
</evidence>
<dbReference type="InterPro" id="IPR019533">
    <property type="entry name" value="Peptidase_S26"/>
</dbReference>
<feature type="domain" description="Peptidase S26" evidence="1">
    <location>
        <begin position="21"/>
        <end position="177"/>
    </location>
</feature>